<gene>
    <name evidence="1" type="ORF">CMC5_048850</name>
</gene>
<dbReference type="EMBL" id="CP012159">
    <property type="protein sequence ID" value="AKT40729.1"/>
    <property type="molecule type" value="Genomic_DNA"/>
</dbReference>
<reference evidence="1 2" key="1">
    <citation type="submission" date="2015-07" db="EMBL/GenBank/DDBJ databases">
        <title>Genome analysis of myxobacterium Chondromyces crocatus Cm c5 reveals a high potential for natural compound synthesis and the genetic basis for the loss of fruiting body formation.</title>
        <authorList>
            <person name="Zaburannyi N."/>
            <person name="Bunk B."/>
            <person name="Maier J."/>
            <person name="Overmann J."/>
            <person name="Mueller R."/>
        </authorList>
    </citation>
    <scope>NUCLEOTIDE SEQUENCE [LARGE SCALE GENOMIC DNA]</scope>
    <source>
        <strain evidence="1 2">Cm c5</strain>
    </source>
</reference>
<keyword evidence="2" id="KW-1185">Reference proteome</keyword>
<organism evidence="1 2">
    <name type="scientific">Chondromyces crocatus</name>
    <dbReference type="NCBI Taxonomy" id="52"/>
    <lineage>
        <taxon>Bacteria</taxon>
        <taxon>Pseudomonadati</taxon>
        <taxon>Myxococcota</taxon>
        <taxon>Polyangia</taxon>
        <taxon>Polyangiales</taxon>
        <taxon>Polyangiaceae</taxon>
        <taxon>Chondromyces</taxon>
    </lineage>
</organism>
<dbReference type="RefSeq" id="WP_050432621.1">
    <property type="nucleotide sequence ID" value="NZ_CP012159.1"/>
</dbReference>
<protein>
    <submittedName>
        <fullName evidence="1">Uncharacterized protein</fullName>
    </submittedName>
</protein>
<dbReference type="KEGG" id="ccro:CMC5_048850"/>
<sequence length="557" mass="61156">MTVASPLSERALRFLVARGCMPPGWSRERLDDWLIRHQIPPFASLIAWEQALNDVRERFYLPRSACSATPQGCRQRMSNRLVAFSSYEAWTMKLASGAPPVLERDGATLVRFGSAALGRHLYLDETGHVIELSPPNLSRARMVARTPFIHLEREVLRTITREAPAELRCEGDVAERLADALDVHTLPEASDDLEQINGNDHIIVQQTNPWYATVFLLDVAEAPKLVRVLAELGTRARIHGPAPTLALEPLDAAPPLPTPVAGAVQLWSFGHTRGAISLEADALVQITGRTTEARRLVVAPASPPIEHRRCLLADAALQDFSPRARDYLRAMRARRDPIEIPEGDELEEALARWGLRSYDALRQANATWGGFAWGDEPPNQIGTLALLTAYFPFPEQPLPPRLPGSPRDLGLSWEGRELVMIGATPSTTMYLDHDGTLIEHEATVDQLFPSASSLRHRIEFEAALETVTGQKGQFLEHALPGSIGAPLAHALGLPAVPEASDAIRSWWIGEHVSIQELFAPLSGERMTVVFATDDDQLAHAIQLAEAAEQTRGTDPGG</sequence>
<dbReference type="OrthoDB" id="9818646at2"/>
<evidence type="ECO:0000313" key="2">
    <source>
        <dbReference type="Proteomes" id="UP000067626"/>
    </source>
</evidence>
<dbReference type="Proteomes" id="UP000067626">
    <property type="component" value="Chromosome"/>
</dbReference>
<accession>A0A0K1EIP6</accession>
<dbReference type="STRING" id="52.CMC5_048850"/>
<name>A0A0K1EIP6_CHOCO</name>
<proteinExistence type="predicted"/>
<dbReference type="AlphaFoldDB" id="A0A0K1EIP6"/>
<evidence type="ECO:0000313" key="1">
    <source>
        <dbReference type="EMBL" id="AKT40729.1"/>
    </source>
</evidence>